<comment type="caution">
    <text evidence="1">The sequence shown here is derived from an EMBL/GenBank/DDBJ whole genome shotgun (WGS) entry which is preliminary data.</text>
</comment>
<dbReference type="SUPFAM" id="SSF48452">
    <property type="entry name" value="TPR-like"/>
    <property type="match status" value="1"/>
</dbReference>
<dbReference type="Pfam" id="PF14559">
    <property type="entry name" value="TPR_19"/>
    <property type="match status" value="1"/>
</dbReference>
<name>J9BX54_9ZZZZ</name>
<gene>
    <name evidence="1" type="ORF">EVA_19781</name>
</gene>
<reference evidence="1" key="1">
    <citation type="journal article" date="2012" name="PLoS ONE">
        <title>Gene sets for utilization of primary and secondary nutrition supplies in the distal gut of endangered iberian lynx.</title>
        <authorList>
            <person name="Alcaide M."/>
            <person name="Messina E."/>
            <person name="Richter M."/>
            <person name="Bargiela R."/>
            <person name="Peplies J."/>
            <person name="Huws S.A."/>
            <person name="Newbold C.J."/>
            <person name="Golyshin P.N."/>
            <person name="Simon M.A."/>
            <person name="Lopez G."/>
            <person name="Yakimov M.M."/>
            <person name="Ferrer M."/>
        </authorList>
    </citation>
    <scope>NUCLEOTIDE SEQUENCE</scope>
</reference>
<sequence>MKANELSTSVDQKYTAEDWEGFQELVKASNIQDKDVILRVLSMYPDPEEREKQIRNLSAGFEELANEILPELRRARMTINYNLIGRTDDEIQAQYKSDVSKLSVEELLYAATLTDNAAEQKDIYTTATKQYASDYRAYNNLAGLAIQEGDLAAAKNYLNQAASKKADAAEVNANLALLALAEGNADQAQNYLSKATSAKNYSELLGTIQIAQGNFAQAAQSLNGVKTNAAALAQILNKDYSTAAATLNGVAKPNALTSYLKAVVAARTQQSAAVVSNLKDAIAKDSKMKARAAKDLEFAAYFNDANFQSVVK</sequence>
<dbReference type="InterPro" id="IPR011990">
    <property type="entry name" value="TPR-like_helical_dom_sf"/>
</dbReference>
<accession>J9BX54</accession>
<organism evidence="1">
    <name type="scientific">gut metagenome</name>
    <dbReference type="NCBI Taxonomy" id="749906"/>
    <lineage>
        <taxon>unclassified sequences</taxon>
        <taxon>metagenomes</taxon>
        <taxon>organismal metagenomes</taxon>
    </lineage>
</organism>
<dbReference type="Gene3D" id="1.25.40.10">
    <property type="entry name" value="Tetratricopeptide repeat domain"/>
    <property type="match status" value="1"/>
</dbReference>
<dbReference type="AlphaFoldDB" id="J9BX54"/>
<dbReference type="EMBL" id="AMCI01007749">
    <property type="protein sequence ID" value="EJW92115.1"/>
    <property type="molecule type" value="Genomic_DNA"/>
</dbReference>
<protein>
    <submittedName>
        <fullName evidence="1">Tetratricopeptide repeat protein</fullName>
    </submittedName>
</protein>
<proteinExistence type="predicted"/>
<evidence type="ECO:0000313" key="1">
    <source>
        <dbReference type="EMBL" id="EJW92115.1"/>
    </source>
</evidence>